<evidence type="ECO:0000256" key="6">
    <source>
        <dbReference type="ARBA" id="ARBA00022691"/>
    </source>
</evidence>
<dbReference type="GO" id="GO:0004719">
    <property type="term" value="F:protein-L-isoaspartate (D-aspartate) O-methyltransferase activity"/>
    <property type="evidence" value="ECO:0007669"/>
    <property type="project" value="UniProtKB-UniRule"/>
</dbReference>
<dbReference type="PANTHER" id="PTHR11579">
    <property type="entry name" value="PROTEIN-L-ISOASPARTATE O-METHYLTRANSFERASE"/>
    <property type="match status" value="1"/>
</dbReference>
<dbReference type="EC" id="2.1.1.77" evidence="7"/>
<dbReference type="NCBIfam" id="TIGR00080">
    <property type="entry name" value="pimt"/>
    <property type="match status" value="1"/>
</dbReference>
<dbReference type="FunFam" id="3.40.50.150:FF:000010">
    <property type="entry name" value="Protein-L-isoaspartate O-methyltransferase"/>
    <property type="match status" value="1"/>
</dbReference>
<dbReference type="Pfam" id="PF01135">
    <property type="entry name" value="PCMT"/>
    <property type="match status" value="1"/>
</dbReference>
<dbReference type="Gene3D" id="3.40.50.150">
    <property type="entry name" value="Vaccinia Virus protein VP39"/>
    <property type="match status" value="1"/>
</dbReference>
<dbReference type="PROSITE" id="PS01279">
    <property type="entry name" value="PCMT"/>
    <property type="match status" value="1"/>
</dbReference>
<dbReference type="GO" id="GO:0030091">
    <property type="term" value="P:protein repair"/>
    <property type="evidence" value="ECO:0007669"/>
    <property type="project" value="UniProtKB-UniRule"/>
</dbReference>
<dbReference type="HAMAP" id="MF_00090">
    <property type="entry name" value="PIMT"/>
    <property type="match status" value="1"/>
</dbReference>
<comment type="function">
    <text evidence="7">Catalyzes the methyl esterification of L-isoaspartyl residues in peptides and proteins that result from spontaneous decomposition of normal L-aspartyl and L-asparaginyl residues. It plays a role in the repair and/or degradation of damaged proteins.</text>
</comment>
<keyword evidence="5 7" id="KW-0808">Transferase</keyword>
<feature type="active site" evidence="7">
    <location>
        <position position="58"/>
    </location>
</feature>
<protein>
    <recommendedName>
        <fullName evidence="7">Protein-L-isoaspartate O-methyltransferase</fullName>
        <ecNumber evidence="7">2.1.1.77</ecNumber>
    </recommendedName>
    <alternativeName>
        <fullName evidence="7">L-isoaspartyl protein carboxyl methyltransferase</fullName>
    </alternativeName>
    <alternativeName>
        <fullName evidence="7">Protein L-isoaspartyl methyltransferase</fullName>
    </alternativeName>
    <alternativeName>
        <fullName evidence="7">Protein-beta-aspartate methyltransferase</fullName>
        <shortName evidence="7">PIMT</shortName>
    </alternativeName>
</protein>
<accession>A0A7C5Y8W6</accession>
<comment type="subcellular location">
    <subcellularLocation>
        <location evidence="1 7">Cytoplasm</location>
    </subcellularLocation>
</comment>
<evidence type="ECO:0000256" key="3">
    <source>
        <dbReference type="ARBA" id="ARBA00022490"/>
    </source>
</evidence>
<dbReference type="InterPro" id="IPR000682">
    <property type="entry name" value="PCMT"/>
</dbReference>
<gene>
    <name evidence="7" type="primary">pcm</name>
    <name evidence="8" type="ORF">ENM46_04630</name>
</gene>
<keyword evidence="4 7" id="KW-0489">Methyltransferase</keyword>
<evidence type="ECO:0000256" key="4">
    <source>
        <dbReference type="ARBA" id="ARBA00022603"/>
    </source>
</evidence>
<dbReference type="NCBIfam" id="NF001453">
    <property type="entry name" value="PRK00312.1"/>
    <property type="match status" value="1"/>
</dbReference>
<name>A0A7C5Y8W6_9BACT</name>
<keyword evidence="3 7" id="KW-0963">Cytoplasm</keyword>
<sequence>MKAWEDAFVYEHLEYYGVSKKVIDAMNIIDRKLFVPEEYSESAYVDTPLPIGHGQTISAPHMVGLMCEYLELTEGDKVLEIGTGSGYNAAVMSVLVGVSGWIYTIERIPELAQKASEKLEKLGIKNVTVIIGDGKNGLIEYAPFDKITVTCYARKIPEKLIEQLNTNGIMVIPIGDEFVQVLNKITKLEDNLRIERLSYVKFVPMV</sequence>
<dbReference type="AlphaFoldDB" id="A0A7C5Y8W6"/>
<dbReference type="PANTHER" id="PTHR11579:SF0">
    <property type="entry name" value="PROTEIN-L-ISOASPARTATE(D-ASPARTATE) O-METHYLTRANSFERASE"/>
    <property type="match status" value="1"/>
</dbReference>
<dbReference type="InterPro" id="IPR029063">
    <property type="entry name" value="SAM-dependent_MTases_sf"/>
</dbReference>
<evidence type="ECO:0000256" key="7">
    <source>
        <dbReference type="HAMAP-Rule" id="MF_00090"/>
    </source>
</evidence>
<proteinExistence type="inferred from homology"/>
<dbReference type="GO" id="GO:0032259">
    <property type="term" value="P:methylation"/>
    <property type="evidence" value="ECO:0007669"/>
    <property type="project" value="UniProtKB-KW"/>
</dbReference>
<evidence type="ECO:0000256" key="1">
    <source>
        <dbReference type="ARBA" id="ARBA00004496"/>
    </source>
</evidence>
<evidence type="ECO:0000256" key="5">
    <source>
        <dbReference type="ARBA" id="ARBA00022679"/>
    </source>
</evidence>
<evidence type="ECO:0000256" key="2">
    <source>
        <dbReference type="ARBA" id="ARBA00005369"/>
    </source>
</evidence>
<organism evidence="8">
    <name type="scientific">Fervidobacterium nodosum</name>
    <dbReference type="NCBI Taxonomy" id="2424"/>
    <lineage>
        <taxon>Bacteria</taxon>
        <taxon>Thermotogati</taxon>
        <taxon>Thermotogota</taxon>
        <taxon>Thermotogae</taxon>
        <taxon>Thermotogales</taxon>
        <taxon>Fervidobacteriaceae</taxon>
        <taxon>Fervidobacterium</taxon>
    </lineage>
</organism>
<dbReference type="GO" id="GO:0005737">
    <property type="term" value="C:cytoplasm"/>
    <property type="evidence" value="ECO:0007669"/>
    <property type="project" value="UniProtKB-SubCell"/>
</dbReference>
<evidence type="ECO:0000313" key="8">
    <source>
        <dbReference type="EMBL" id="HHR34211.1"/>
    </source>
</evidence>
<dbReference type="SUPFAM" id="SSF53335">
    <property type="entry name" value="S-adenosyl-L-methionine-dependent methyltransferases"/>
    <property type="match status" value="1"/>
</dbReference>
<dbReference type="CDD" id="cd02440">
    <property type="entry name" value="AdoMet_MTases"/>
    <property type="match status" value="1"/>
</dbReference>
<keyword evidence="6 7" id="KW-0949">S-adenosyl-L-methionine</keyword>
<comment type="catalytic activity">
    <reaction evidence="7">
        <text>[protein]-L-isoaspartate + S-adenosyl-L-methionine = [protein]-L-isoaspartate alpha-methyl ester + S-adenosyl-L-homocysteine</text>
        <dbReference type="Rhea" id="RHEA:12705"/>
        <dbReference type="Rhea" id="RHEA-COMP:12143"/>
        <dbReference type="Rhea" id="RHEA-COMP:12144"/>
        <dbReference type="ChEBI" id="CHEBI:57856"/>
        <dbReference type="ChEBI" id="CHEBI:59789"/>
        <dbReference type="ChEBI" id="CHEBI:90596"/>
        <dbReference type="ChEBI" id="CHEBI:90598"/>
        <dbReference type="EC" id="2.1.1.77"/>
    </reaction>
</comment>
<comment type="similarity">
    <text evidence="2 7">Belongs to the methyltransferase superfamily. L-isoaspartyl/D-aspartyl protein methyltransferase family.</text>
</comment>
<comment type="caution">
    <text evidence="8">The sequence shown here is derived from an EMBL/GenBank/DDBJ whole genome shotgun (WGS) entry which is preliminary data.</text>
</comment>
<reference evidence="8" key="1">
    <citation type="journal article" date="2020" name="mSystems">
        <title>Genome- and Community-Level Interaction Insights into Carbon Utilization and Element Cycling Functions of Hydrothermarchaeota in Hydrothermal Sediment.</title>
        <authorList>
            <person name="Zhou Z."/>
            <person name="Liu Y."/>
            <person name="Xu W."/>
            <person name="Pan J."/>
            <person name="Luo Z.H."/>
            <person name="Li M."/>
        </authorList>
    </citation>
    <scope>NUCLEOTIDE SEQUENCE [LARGE SCALE GENOMIC DNA]</scope>
    <source>
        <strain evidence="8">SpSt-1088</strain>
    </source>
</reference>
<dbReference type="EMBL" id="DRXW01000282">
    <property type="protein sequence ID" value="HHR34211.1"/>
    <property type="molecule type" value="Genomic_DNA"/>
</dbReference>